<protein>
    <submittedName>
        <fullName evidence="1">Uncharacterized protein</fullName>
    </submittedName>
</protein>
<proteinExistence type="predicted"/>
<name>E2BXI9_HARSA</name>
<dbReference type="AlphaFoldDB" id="E2BXI9"/>
<dbReference type="Proteomes" id="UP000008237">
    <property type="component" value="Unassembled WGS sequence"/>
</dbReference>
<reference evidence="1 2" key="1">
    <citation type="journal article" date="2010" name="Science">
        <title>Genomic comparison of the ants Camponotus floridanus and Harpegnathos saltator.</title>
        <authorList>
            <person name="Bonasio R."/>
            <person name="Zhang G."/>
            <person name="Ye C."/>
            <person name="Mutti N.S."/>
            <person name="Fang X."/>
            <person name="Qin N."/>
            <person name="Donahue G."/>
            <person name="Yang P."/>
            <person name="Li Q."/>
            <person name="Li C."/>
            <person name="Zhang P."/>
            <person name="Huang Z."/>
            <person name="Berger S.L."/>
            <person name="Reinberg D."/>
            <person name="Wang J."/>
            <person name="Liebig J."/>
        </authorList>
    </citation>
    <scope>NUCLEOTIDE SEQUENCE [LARGE SCALE GENOMIC DNA]</scope>
    <source>
        <strain evidence="1 2">R22 G/1</strain>
    </source>
</reference>
<sequence>MVKEEETLVRWAQDQETKSSVFLVERGKEELVVGELAEEGVEKFVKSLSLHRRLLPGTNVSPLVMGLSGRIVSKIRGLSGEDSPGFLAWRKGVKRRQDEAVGERCSRLCEVVDPDCSRI</sequence>
<dbReference type="EMBL" id="GL451261">
    <property type="protein sequence ID" value="EFN79590.1"/>
    <property type="molecule type" value="Genomic_DNA"/>
</dbReference>
<evidence type="ECO:0000313" key="1">
    <source>
        <dbReference type="EMBL" id="EFN79590.1"/>
    </source>
</evidence>
<dbReference type="InParanoid" id="E2BXI9"/>
<organism evidence="2">
    <name type="scientific">Harpegnathos saltator</name>
    <name type="common">Jerdon's jumping ant</name>
    <dbReference type="NCBI Taxonomy" id="610380"/>
    <lineage>
        <taxon>Eukaryota</taxon>
        <taxon>Metazoa</taxon>
        <taxon>Ecdysozoa</taxon>
        <taxon>Arthropoda</taxon>
        <taxon>Hexapoda</taxon>
        <taxon>Insecta</taxon>
        <taxon>Pterygota</taxon>
        <taxon>Neoptera</taxon>
        <taxon>Endopterygota</taxon>
        <taxon>Hymenoptera</taxon>
        <taxon>Apocrita</taxon>
        <taxon>Aculeata</taxon>
        <taxon>Formicoidea</taxon>
        <taxon>Formicidae</taxon>
        <taxon>Ponerinae</taxon>
        <taxon>Ponerini</taxon>
        <taxon>Harpegnathos</taxon>
    </lineage>
</organism>
<evidence type="ECO:0000313" key="2">
    <source>
        <dbReference type="Proteomes" id="UP000008237"/>
    </source>
</evidence>
<keyword evidence="2" id="KW-1185">Reference proteome</keyword>
<accession>E2BXI9</accession>
<gene>
    <name evidence="1" type="ORF">EAI_17366</name>
</gene>